<name>A0A8H5J1S4_9HYPO</name>
<sequence>MEPTTHGFIRNAVDALLILEACLQGRLLHTSRAPLPEEARSVVHDGAIFVYKVESSGIYEWRDHHQWHDEFVLGDFRVSCQADIDSASLVGRLIRQRILLYWNGLEHHVISYLQMDTLRRIVSEGMETPHDFDHIQIRDGLVEVQLQLLYSVAYSPWYGWTLA</sequence>
<evidence type="ECO:0000313" key="3">
    <source>
        <dbReference type="Proteomes" id="UP000522262"/>
    </source>
</evidence>
<evidence type="ECO:0000313" key="2">
    <source>
        <dbReference type="EMBL" id="KAF5545960.1"/>
    </source>
</evidence>
<dbReference type="Pfam" id="PF09729">
    <property type="entry name" value="Gti1_Pac2"/>
    <property type="match status" value="1"/>
</dbReference>
<dbReference type="EMBL" id="JAAOAM010000121">
    <property type="protein sequence ID" value="KAF5545960.1"/>
    <property type="molecule type" value="Genomic_DNA"/>
</dbReference>
<organism evidence="2 3">
    <name type="scientific">Fusarium mexicanum</name>
    <dbReference type="NCBI Taxonomy" id="751941"/>
    <lineage>
        <taxon>Eukaryota</taxon>
        <taxon>Fungi</taxon>
        <taxon>Dikarya</taxon>
        <taxon>Ascomycota</taxon>
        <taxon>Pezizomycotina</taxon>
        <taxon>Sordariomycetes</taxon>
        <taxon>Hypocreomycetidae</taxon>
        <taxon>Hypocreales</taxon>
        <taxon>Nectriaceae</taxon>
        <taxon>Fusarium</taxon>
        <taxon>Fusarium fujikuroi species complex</taxon>
    </lineage>
</organism>
<dbReference type="InterPro" id="IPR018608">
    <property type="entry name" value="Gti1/Pac2"/>
</dbReference>
<keyword evidence="3" id="KW-1185">Reference proteome</keyword>
<accession>A0A8H5J1S4</accession>
<evidence type="ECO:0000256" key="1">
    <source>
        <dbReference type="ARBA" id="ARBA00008359"/>
    </source>
</evidence>
<dbReference type="GO" id="GO:0003677">
    <property type="term" value="F:DNA binding"/>
    <property type="evidence" value="ECO:0007669"/>
    <property type="project" value="TreeGrafter"/>
</dbReference>
<gene>
    <name evidence="2" type="ORF">FMEXI_5876</name>
</gene>
<dbReference type="Proteomes" id="UP000522262">
    <property type="component" value="Unassembled WGS sequence"/>
</dbReference>
<comment type="caution">
    <text evidence="2">The sequence shown here is derived from an EMBL/GenBank/DDBJ whole genome shotgun (WGS) entry which is preliminary data.</text>
</comment>
<protein>
    <submittedName>
        <fullName evidence="2">Camp independent regulatory</fullName>
    </submittedName>
</protein>
<reference evidence="2 3" key="1">
    <citation type="submission" date="2020-05" db="EMBL/GenBank/DDBJ databases">
        <title>Identification and distribution of gene clusters putatively required for synthesis of sphingolipid metabolism inhibitors in phylogenetically diverse species of the filamentous fungus Fusarium.</title>
        <authorList>
            <person name="Kim H.-S."/>
            <person name="Busman M."/>
            <person name="Brown D.W."/>
            <person name="Divon H."/>
            <person name="Uhlig S."/>
            <person name="Proctor R.H."/>
        </authorList>
    </citation>
    <scope>NUCLEOTIDE SEQUENCE [LARGE SCALE GENOMIC DNA]</scope>
    <source>
        <strain evidence="2 3">NRRL 53147</strain>
    </source>
</reference>
<dbReference type="AlphaFoldDB" id="A0A8H5J1S4"/>
<dbReference type="PANTHER" id="PTHR28027:SF2">
    <property type="entry name" value="TRANSCRIPTIONAL REGULATOR MIT1"/>
    <property type="match status" value="1"/>
</dbReference>
<dbReference type="PANTHER" id="PTHR28027">
    <property type="entry name" value="TRANSCRIPTIONAL REGULATOR MIT1"/>
    <property type="match status" value="1"/>
</dbReference>
<proteinExistence type="inferred from homology"/>
<comment type="similarity">
    <text evidence="1">Belongs to the MIT1/WOR1 family.</text>
</comment>